<dbReference type="Gene3D" id="3.40.1550.10">
    <property type="entry name" value="CheC-like"/>
    <property type="match status" value="1"/>
</dbReference>
<dbReference type="RefSeq" id="WP_145651677.1">
    <property type="nucleotide sequence ID" value="NZ_VLLB01000009.1"/>
</dbReference>
<reference evidence="2 3" key="1">
    <citation type="journal article" date="2015" name="Stand. Genomic Sci.">
        <title>Genomic Encyclopedia of Bacterial and Archaeal Type Strains, Phase III: the genomes of soil and plant-associated and newly described type strains.</title>
        <authorList>
            <person name="Whitman W.B."/>
            <person name="Woyke T."/>
            <person name="Klenk H.P."/>
            <person name="Zhou Y."/>
            <person name="Lilburn T.G."/>
            <person name="Beck B.J."/>
            <person name="De Vos P."/>
            <person name="Vandamme P."/>
            <person name="Eisen J.A."/>
            <person name="Garrity G."/>
            <person name="Hugenholtz P."/>
            <person name="Kyrpides N.C."/>
        </authorList>
    </citation>
    <scope>NUCLEOTIDE SEQUENCE [LARGE SCALE GENOMIC DNA]</scope>
    <source>
        <strain evidence="2 3">CGMCC 1.10822</strain>
    </source>
</reference>
<evidence type="ECO:0000313" key="3">
    <source>
        <dbReference type="Proteomes" id="UP000318431"/>
    </source>
</evidence>
<protein>
    <submittedName>
        <fullName evidence="2">Chemotaxis protein CheC</fullName>
    </submittedName>
</protein>
<comment type="caution">
    <text evidence="2">The sequence shown here is derived from an EMBL/GenBank/DDBJ whole genome shotgun (WGS) entry which is preliminary data.</text>
</comment>
<dbReference type="EMBL" id="VLLB01000009">
    <property type="protein sequence ID" value="TWI62114.1"/>
    <property type="molecule type" value="Genomic_DNA"/>
</dbReference>
<dbReference type="GO" id="GO:0006935">
    <property type="term" value="P:chemotaxis"/>
    <property type="evidence" value="ECO:0007669"/>
    <property type="project" value="UniProtKB-KW"/>
</dbReference>
<sequence length="221" mass="24019">MVELTELEHDALVEIFNIGVGHAAAAMSGIVREEVTMSVPSISFLSRGDAAELLEAAHRRNDSAGSNYNSSGSSQRICGVSQHYEGAFQTEALLMFPEYKSLELVRLMVGESVPLAELSGMEQEAMSEIGNIILNSCVGTLANIFEQELHGSLPVYHVGSSDEILDASGTRSETVVMMLHIDFILEKHQIHGYVAFILDVTALHDLKQQIAGYLQRTLGLA</sequence>
<keyword evidence="1" id="KW-0145">Chemotaxis</keyword>
<gene>
    <name evidence="2" type="ORF">IP91_04223</name>
</gene>
<dbReference type="AlphaFoldDB" id="A0A562R0L2"/>
<dbReference type="CDD" id="cd17910">
    <property type="entry name" value="CheC_ClassII"/>
    <property type="match status" value="1"/>
</dbReference>
<dbReference type="SUPFAM" id="SSF103039">
    <property type="entry name" value="CheC-like"/>
    <property type="match status" value="1"/>
</dbReference>
<keyword evidence="3" id="KW-1185">Reference proteome</keyword>
<name>A0A562R0L2_9BURK</name>
<dbReference type="InterPro" id="IPR028976">
    <property type="entry name" value="CheC-like_sf"/>
</dbReference>
<dbReference type="OrthoDB" id="274823at2"/>
<dbReference type="Proteomes" id="UP000318431">
    <property type="component" value="Unassembled WGS sequence"/>
</dbReference>
<dbReference type="PANTHER" id="PTHR43484">
    <property type="match status" value="1"/>
</dbReference>
<evidence type="ECO:0000256" key="1">
    <source>
        <dbReference type="ARBA" id="ARBA00022500"/>
    </source>
</evidence>
<dbReference type="PANTHER" id="PTHR43484:SF1">
    <property type="entry name" value="FLAGELLAR MOTOR SWITCH PROTEIN FLIN"/>
    <property type="match status" value="1"/>
</dbReference>
<evidence type="ECO:0000313" key="2">
    <source>
        <dbReference type="EMBL" id="TWI62114.1"/>
    </source>
</evidence>
<accession>A0A562R0L2</accession>
<organism evidence="2 3">
    <name type="scientific">Pseudoduganella lurida</name>
    <dbReference type="NCBI Taxonomy" id="1036180"/>
    <lineage>
        <taxon>Bacteria</taxon>
        <taxon>Pseudomonadati</taxon>
        <taxon>Pseudomonadota</taxon>
        <taxon>Betaproteobacteria</taxon>
        <taxon>Burkholderiales</taxon>
        <taxon>Oxalobacteraceae</taxon>
        <taxon>Telluria group</taxon>
        <taxon>Pseudoduganella</taxon>
    </lineage>
</organism>
<dbReference type="InterPro" id="IPR051469">
    <property type="entry name" value="FliN/MopA/SpaO"/>
</dbReference>
<proteinExistence type="predicted"/>